<evidence type="ECO:0000313" key="5">
    <source>
        <dbReference type="Proteomes" id="UP000507245"/>
    </source>
</evidence>
<evidence type="ECO:0000313" key="4">
    <source>
        <dbReference type="Proteomes" id="UP000507222"/>
    </source>
</evidence>
<accession>A0A6J5UUG2</accession>
<name>A0A6J5UUG2_PRUAR</name>
<evidence type="ECO:0000256" key="1">
    <source>
        <dbReference type="SAM" id="MobiDB-lite"/>
    </source>
</evidence>
<gene>
    <name evidence="2" type="ORF">CURHAP_LOCUS31827</name>
    <name evidence="3" type="ORF">ORAREDHAP_LOCUS31443</name>
</gene>
<feature type="region of interest" description="Disordered" evidence="1">
    <location>
        <begin position="88"/>
        <end position="110"/>
    </location>
</feature>
<evidence type="ECO:0000313" key="3">
    <source>
        <dbReference type="EMBL" id="CAB4309992.1"/>
    </source>
</evidence>
<dbReference type="EMBL" id="CAEKDK010000005">
    <property type="protein sequence ID" value="CAB4279533.1"/>
    <property type="molecule type" value="Genomic_DNA"/>
</dbReference>
<reference evidence="5" key="1">
    <citation type="journal article" date="2020" name="Genome Biol.">
        <title>Gamete binning: chromosome-level and haplotype-resolved genome assembly enabled by high-throughput single-cell sequencing of gamete genomes.</title>
        <authorList>
            <person name="Campoy J.A."/>
            <person name="Sun H."/>
            <person name="Goel M."/>
            <person name="Jiao W.-B."/>
            <person name="Folz-Donahue K."/>
            <person name="Wang N."/>
            <person name="Rubio M."/>
            <person name="Liu C."/>
            <person name="Kukat C."/>
            <person name="Ruiz D."/>
            <person name="Huettel B."/>
            <person name="Schneeberger K."/>
        </authorList>
    </citation>
    <scope>NUCLEOTIDE SEQUENCE [LARGE SCALE GENOMIC DNA]</scope>
    <source>
        <strain evidence="5">cv. Rojo Pasion</strain>
    </source>
</reference>
<dbReference type="Proteomes" id="UP000507245">
    <property type="component" value="Unassembled WGS sequence"/>
</dbReference>
<protein>
    <submittedName>
        <fullName evidence="2">Uncharacterized protein</fullName>
    </submittedName>
</protein>
<organism evidence="2 4">
    <name type="scientific">Prunus armeniaca</name>
    <name type="common">Apricot</name>
    <name type="synonym">Armeniaca vulgaris</name>
    <dbReference type="NCBI Taxonomy" id="36596"/>
    <lineage>
        <taxon>Eukaryota</taxon>
        <taxon>Viridiplantae</taxon>
        <taxon>Streptophyta</taxon>
        <taxon>Embryophyta</taxon>
        <taxon>Tracheophyta</taxon>
        <taxon>Spermatophyta</taxon>
        <taxon>Magnoliopsida</taxon>
        <taxon>eudicotyledons</taxon>
        <taxon>Gunneridae</taxon>
        <taxon>Pentapetalae</taxon>
        <taxon>rosids</taxon>
        <taxon>fabids</taxon>
        <taxon>Rosales</taxon>
        <taxon>Rosaceae</taxon>
        <taxon>Amygdaloideae</taxon>
        <taxon>Amygdaleae</taxon>
        <taxon>Prunus</taxon>
    </lineage>
</organism>
<proteinExistence type="predicted"/>
<dbReference type="EMBL" id="CAEKKB010000005">
    <property type="protein sequence ID" value="CAB4309992.1"/>
    <property type="molecule type" value="Genomic_DNA"/>
</dbReference>
<sequence>MPNHLADTTKLEPSKDPMPSCINNFSRHPAPQNWCFNSRHLPNPCSDLLKTPKTQRCRTTKGLDPSAQLNQSAQGTFKSLLAERQAPFGRKGRHPICPAPAQLAEGTNIY</sequence>
<reference evidence="2 4" key="2">
    <citation type="submission" date="2020-05" db="EMBL/GenBank/DDBJ databases">
        <authorList>
            <person name="Campoy J."/>
            <person name="Schneeberger K."/>
            <person name="Spophaly S."/>
        </authorList>
    </citation>
    <scope>NUCLEOTIDE SEQUENCE [LARGE SCALE GENOMIC DNA]</scope>
    <source>
        <strain evidence="2">PruArmRojPasFocal</strain>
    </source>
</reference>
<dbReference type="Proteomes" id="UP000507222">
    <property type="component" value="Unassembled WGS sequence"/>
</dbReference>
<dbReference type="AlphaFoldDB" id="A0A6J5UUG2"/>
<evidence type="ECO:0000313" key="2">
    <source>
        <dbReference type="EMBL" id="CAB4279533.1"/>
    </source>
</evidence>
<keyword evidence="5" id="KW-1185">Reference proteome</keyword>